<dbReference type="OrthoDB" id="5071143at2"/>
<sequence length="232" mass="24383">MAEGAPTGRAASAAPAQGGDPSAPARRSARVLARAAASKLPTRYLTAILTGLFLAATAAFGGLNDAPPEAAPEPVVIATDEAHSTGRYTITFRGAYLADFWEDSGVYPEEGQRSIVLLAEVVCDGPTSMTTSDFIASLSGDALPVDEYFGGADTTIVRADDHLVSPTMPPHVTVPLVFGWEVPADAYTAGDTIELTLRGERREETSFLGHATFWNETGEDATVRLVLEDVDA</sequence>
<dbReference type="EMBL" id="LXMD01000021">
    <property type="protein sequence ID" value="OCG74805.1"/>
    <property type="molecule type" value="Genomic_DNA"/>
</dbReference>
<gene>
    <name evidence="1" type="ORF">A7J15_04620</name>
</gene>
<reference evidence="1 2" key="1">
    <citation type="submission" date="2016-05" db="EMBL/GenBank/DDBJ databases">
        <authorList>
            <person name="Lavstsen T."/>
            <person name="Jespersen J.S."/>
        </authorList>
    </citation>
    <scope>NUCLEOTIDE SEQUENCE [LARGE SCALE GENOMIC DNA]</scope>
    <source>
        <strain evidence="1 2">YLB-01</strain>
    </source>
</reference>
<organism evidence="1 2">
    <name type="scientific">Microbacterium sediminis</name>
    <dbReference type="NCBI Taxonomy" id="904291"/>
    <lineage>
        <taxon>Bacteria</taxon>
        <taxon>Bacillati</taxon>
        <taxon>Actinomycetota</taxon>
        <taxon>Actinomycetes</taxon>
        <taxon>Micrococcales</taxon>
        <taxon>Microbacteriaceae</taxon>
        <taxon>Microbacterium</taxon>
    </lineage>
</organism>
<dbReference type="Proteomes" id="UP000093355">
    <property type="component" value="Unassembled WGS sequence"/>
</dbReference>
<comment type="caution">
    <text evidence="1">The sequence shown here is derived from an EMBL/GenBank/DDBJ whole genome shotgun (WGS) entry which is preliminary data.</text>
</comment>
<accession>A0A1B9NDX3</accession>
<dbReference type="STRING" id="904291.A7J15_04620"/>
<evidence type="ECO:0000313" key="1">
    <source>
        <dbReference type="EMBL" id="OCG74805.1"/>
    </source>
</evidence>
<dbReference type="RefSeq" id="WP_067025168.1">
    <property type="nucleotide sequence ID" value="NZ_CP038256.1"/>
</dbReference>
<keyword evidence="2" id="KW-1185">Reference proteome</keyword>
<name>A0A1B9NDX3_9MICO</name>
<evidence type="ECO:0000313" key="2">
    <source>
        <dbReference type="Proteomes" id="UP000093355"/>
    </source>
</evidence>
<protein>
    <submittedName>
        <fullName evidence="1">Uncharacterized protein</fullName>
    </submittedName>
</protein>
<dbReference type="AlphaFoldDB" id="A0A1B9NDX3"/>
<proteinExistence type="predicted"/>